<accession>A0ABW2CP72</accession>
<feature type="compositionally biased region" description="Low complexity" evidence="1">
    <location>
        <begin position="1"/>
        <end position="18"/>
    </location>
</feature>
<feature type="compositionally biased region" description="Basic and acidic residues" evidence="1">
    <location>
        <begin position="225"/>
        <end position="238"/>
    </location>
</feature>
<gene>
    <name evidence="2" type="ORF">ACFQKB_26945</name>
</gene>
<feature type="region of interest" description="Disordered" evidence="1">
    <location>
        <begin position="1"/>
        <end position="20"/>
    </location>
</feature>
<dbReference type="EMBL" id="JBHSXS010000019">
    <property type="protein sequence ID" value="MFC6883424.1"/>
    <property type="molecule type" value="Genomic_DNA"/>
</dbReference>
<evidence type="ECO:0000313" key="3">
    <source>
        <dbReference type="Proteomes" id="UP001596380"/>
    </source>
</evidence>
<name>A0ABW2CP72_9ACTN</name>
<sequence length="319" mass="34617">MTSRPGPRTPPRTWTSSGLAYTATYTPGRKDAHFEQLHPRARAGRFARKPWHTLHHSEDDDQAAGSPSNPTGGAPARPRPDTGDPAAALAAGVASGIASREPLTGGKMAETVERVTFNNGSIAVRKVVHEPVEADMEVLTSWLGRTIGARVPAVHQTGPTEIYMELVPGVPAAQVFTSRAEAEPLITSPEGLKIGLLDILANNRDRNYGNWLVHQGRLSGGIDHSVIDRSPPDKDRRTGQTRPGSGAKSMFAAYWFAGLNASFVADWKDHPLDPADIDRWLHDLDAGQARFTDRGYDDWFAGIRARLYALRDHAKGPSS</sequence>
<reference evidence="3" key="1">
    <citation type="journal article" date="2019" name="Int. J. Syst. Evol. Microbiol.">
        <title>The Global Catalogue of Microorganisms (GCM) 10K type strain sequencing project: providing services to taxonomists for standard genome sequencing and annotation.</title>
        <authorList>
            <consortium name="The Broad Institute Genomics Platform"/>
            <consortium name="The Broad Institute Genome Sequencing Center for Infectious Disease"/>
            <person name="Wu L."/>
            <person name="Ma J."/>
        </authorList>
    </citation>
    <scope>NUCLEOTIDE SEQUENCE [LARGE SCALE GENOMIC DNA]</scope>
    <source>
        <strain evidence="3">JCM 3369</strain>
    </source>
</reference>
<feature type="compositionally biased region" description="Basic residues" evidence="1">
    <location>
        <begin position="39"/>
        <end position="54"/>
    </location>
</feature>
<dbReference type="RefSeq" id="WP_378063651.1">
    <property type="nucleotide sequence ID" value="NZ_JBHSXS010000019.1"/>
</dbReference>
<feature type="region of interest" description="Disordered" evidence="1">
    <location>
        <begin position="26"/>
        <end position="88"/>
    </location>
</feature>
<dbReference type="Proteomes" id="UP001596380">
    <property type="component" value="Unassembled WGS sequence"/>
</dbReference>
<evidence type="ECO:0000256" key="1">
    <source>
        <dbReference type="SAM" id="MobiDB-lite"/>
    </source>
</evidence>
<protein>
    <recommendedName>
        <fullName evidence="4">Phosphatidylinositol kinase</fullName>
    </recommendedName>
</protein>
<organism evidence="2 3">
    <name type="scientific">Actinomadura yumaensis</name>
    <dbReference type="NCBI Taxonomy" id="111807"/>
    <lineage>
        <taxon>Bacteria</taxon>
        <taxon>Bacillati</taxon>
        <taxon>Actinomycetota</taxon>
        <taxon>Actinomycetes</taxon>
        <taxon>Streptosporangiales</taxon>
        <taxon>Thermomonosporaceae</taxon>
        <taxon>Actinomadura</taxon>
    </lineage>
</organism>
<evidence type="ECO:0000313" key="2">
    <source>
        <dbReference type="EMBL" id="MFC6883424.1"/>
    </source>
</evidence>
<keyword evidence="3" id="KW-1185">Reference proteome</keyword>
<comment type="caution">
    <text evidence="2">The sequence shown here is derived from an EMBL/GenBank/DDBJ whole genome shotgun (WGS) entry which is preliminary data.</text>
</comment>
<evidence type="ECO:0008006" key="4">
    <source>
        <dbReference type="Google" id="ProtNLM"/>
    </source>
</evidence>
<feature type="compositionally biased region" description="Basic and acidic residues" evidence="1">
    <location>
        <begin position="28"/>
        <end position="38"/>
    </location>
</feature>
<proteinExistence type="predicted"/>
<feature type="region of interest" description="Disordered" evidence="1">
    <location>
        <begin position="223"/>
        <end position="246"/>
    </location>
</feature>